<sequence>MTKFLMLPHMKSKHKSFLGYNLS</sequence>
<name>A0A382YIW8_9ZZZZ</name>
<protein>
    <submittedName>
        <fullName evidence="1">Uncharacterized protein</fullName>
    </submittedName>
</protein>
<gene>
    <name evidence="1" type="ORF">METZ01_LOCUS435793</name>
</gene>
<evidence type="ECO:0000313" key="1">
    <source>
        <dbReference type="EMBL" id="SVD82939.1"/>
    </source>
</evidence>
<organism evidence="1">
    <name type="scientific">marine metagenome</name>
    <dbReference type="NCBI Taxonomy" id="408172"/>
    <lineage>
        <taxon>unclassified sequences</taxon>
        <taxon>metagenomes</taxon>
        <taxon>ecological metagenomes</taxon>
    </lineage>
</organism>
<feature type="non-terminal residue" evidence="1">
    <location>
        <position position="23"/>
    </location>
</feature>
<accession>A0A382YIW8</accession>
<reference evidence="1" key="1">
    <citation type="submission" date="2018-05" db="EMBL/GenBank/DDBJ databases">
        <authorList>
            <person name="Lanie J.A."/>
            <person name="Ng W.-L."/>
            <person name="Kazmierczak K.M."/>
            <person name="Andrzejewski T.M."/>
            <person name="Davidsen T.M."/>
            <person name="Wayne K.J."/>
            <person name="Tettelin H."/>
            <person name="Glass J.I."/>
            <person name="Rusch D."/>
            <person name="Podicherti R."/>
            <person name="Tsui H.-C.T."/>
            <person name="Winkler M.E."/>
        </authorList>
    </citation>
    <scope>NUCLEOTIDE SEQUENCE</scope>
</reference>
<proteinExistence type="predicted"/>
<dbReference type="EMBL" id="UINC01176012">
    <property type="protein sequence ID" value="SVD82939.1"/>
    <property type="molecule type" value="Genomic_DNA"/>
</dbReference>
<dbReference type="AlphaFoldDB" id="A0A382YIW8"/>